<sequence length="497" mass="53827">MATLAIALLTVAGIWSAPSTPHPRIVEVAGSSRITPSPTTIGFHDPEVYFGTDATVAQTFDKMVEAGVETVRLMIPWAGVEQVQGRFDWTNVDRTIDAAQRRNMAVLGIINSTPAWAVAPGAPAITGRPASAAQYAAFCEQVATRYRGTVSAYEIWNEPNGSQFYAPTPDPAGYTELLKAAYPKIKDVDPNATVIGGVLGSVIDWGTWLVNPVTFLQKMYAAGAKGSFDALSFHPYQYTLKFSEGFPVANSPMNQVIAMRRLMLANGDAAKKIWGTEYGEPMTAADDATQAAFIKDLLTKWQEMPYAGPIMIHTTRDRKTGSTDPEDVFGVYRTDWSAKPSQQVISDAATAGIPKTAEFQRFSAITEPSYGEVLSPVYRATPAVWAQARTASTLYETPTGIIASPNAVADKARQYGVVPKTQFANGYQDMDSPSGMRVWWSAATGAFAVGGGIVEAWTPQLGLALSDEVRDGWGVRVTFEHGYITWQPWVGAKAFYT</sequence>
<comment type="similarity">
    <text evidence="3">Belongs to the glycosyl hydrolase 5 (cellulase A) family.</text>
</comment>
<gene>
    <name evidence="6" type="ORF">MARA_24560</name>
</gene>
<evidence type="ECO:0000256" key="3">
    <source>
        <dbReference type="RuleBase" id="RU361153"/>
    </source>
</evidence>
<dbReference type="InterPro" id="IPR017853">
    <property type="entry name" value="GH"/>
</dbReference>
<proteinExistence type="inferred from homology"/>
<keyword evidence="7" id="KW-1185">Reference proteome</keyword>
<protein>
    <recommendedName>
        <fullName evidence="5">Glycoside hydrolase family 5 domain-containing protein</fullName>
    </recommendedName>
</protein>
<dbReference type="InterPro" id="IPR013207">
    <property type="entry name" value="LGFP"/>
</dbReference>
<dbReference type="Pfam" id="PF00150">
    <property type="entry name" value="Cellulase"/>
    <property type="match status" value="1"/>
</dbReference>
<dbReference type="PANTHER" id="PTHR12631">
    <property type="entry name" value="ALPHA-L-IDURONIDASE"/>
    <property type="match status" value="1"/>
</dbReference>
<dbReference type="GO" id="GO:0000272">
    <property type="term" value="P:polysaccharide catabolic process"/>
    <property type="evidence" value="ECO:0007669"/>
    <property type="project" value="InterPro"/>
</dbReference>
<feature type="signal peptide" evidence="4">
    <location>
        <begin position="1"/>
        <end position="17"/>
    </location>
</feature>
<feature type="domain" description="Glycoside hydrolase family 5" evidence="5">
    <location>
        <begin position="49"/>
        <end position="197"/>
    </location>
</feature>
<evidence type="ECO:0000256" key="1">
    <source>
        <dbReference type="ARBA" id="ARBA00022801"/>
    </source>
</evidence>
<keyword evidence="2 3" id="KW-0326">Glycosidase</keyword>
<dbReference type="Pfam" id="PF08310">
    <property type="entry name" value="LGFP"/>
    <property type="match status" value="1"/>
</dbReference>
<feature type="chain" id="PRO_5038818900" description="Glycoside hydrolase family 5 domain-containing protein" evidence="4">
    <location>
        <begin position="18"/>
        <end position="497"/>
    </location>
</feature>
<evidence type="ECO:0000313" key="6">
    <source>
        <dbReference type="EMBL" id="BBY48988.1"/>
    </source>
</evidence>
<keyword evidence="1 3" id="KW-0378">Hydrolase</keyword>
<dbReference type="KEGG" id="marz:MARA_24560"/>
<keyword evidence="4" id="KW-0732">Signal</keyword>
<evidence type="ECO:0000256" key="2">
    <source>
        <dbReference type="ARBA" id="ARBA00023295"/>
    </source>
</evidence>
<evidence type="ECO:0000259" key="5">
    <source>
        <dbReference type="Pfam" id="PF00150"/>
    </source>
</evidence>
<dbReference type="EMBL" id="AP022593">
    <property type="protein sequence ID" value="BBY48988.1"/>
    <property type="molecule type" value="Genomic_DNA"/>
</dbReference>
<dbReference type="SUPFAM" id="SSF51445">
    <property type="entry name" value="(Trans)glycosidases"/>
    <property type="match status" value="1"/>
</dbReference>
<dbReference type="InterPro" id="IPR001547">
    <property type="entry name" value="Glyco_hydro_5"/>
</dbReference>
<evidence type="ECO:0000313" key="7">
    <source>
        <dbReference type="Proteomes" id="UP000467428"/>
    </source>
</evidence>
<dbReference type="GO" id="GO:0004553">
    <property type="term" value="F:hydrolase activity, hydrolyzing O-glycosyl compounds"/>
    <property type="evidence" value="ECO:0007669"/>
    <property type="project" value="InterPro"/>
</dbReference>
<dbReference type="PANTHER" id="PTHR12631:SF10">
    <property type="entry name" value="BETA-XYLOSIDASE-LIKE PROTEIN-RELATED"/>
    <property type="match status" value="1"/>
</dbReference>
<reference evidence="6 7" key="1">
    <citation type="journal article" date="2019" name="Emerg. Microbes Infect.">
        <title>Comprehensive subspecies identification of 175 nontuberculous mycobacteria species based on 7547 genomic profiles.</title>
        <authorList>
            <person name="Matsumoto Y."/>
            <person name="Kinjo T."/>
            <person name="Motooka D."/>
            <person name="Nabeya D."/>
            <person name="Jung N."/>
            <person name="Uechi K."/>
            <person name="Horii T."/>
            <person name="Iida T."/>
            <person name="Fujita J."/>
            <person name="Nakamura S."/>
        </authorList>
    </citation>
    <scope>NUCLEOTIDE SEQUENCE [LARGE SCALE GENOMIC DNA]</scope>
    <source>
        <strain evidence="6 7">JCM 18538</strain>
    </source>
</reference>
<dbReference type="Proteomes" id="UP000467428">
    <property type="component" value="Chromosome"/>
</dbReference>
<organism evidence="6 7">
    <name type="scientific">Mycolicibacterium arabiense</name>
    <dbReference type="NCBI Taxonomy" id="1286181"/>
    <lineage>
        <taxon>Bacteria</taxon>
        <taxon>Bacillati</taxon>
        <taxon>Actinomycetota</taxon>
        <taxon>Actinomycetes</taxon>
        <taxon>Mycobacteriales</taxon>
        <taxon>Mycobacteriaceae</taxon>
        <taxon>Mycolicibacterium</taxon>
    </lineage>
</organism>
<dbReference type="Gene3D" id="3.20.20.80">
    <property type="entry name" value="Glycosidases"/>
    <property type="match status" value="1"/>
</dbReference>
<dbReference type="RefSeq" id="WP_163918690.1">
    <property type="nucleotide sequence ID" value="NZ_AP022593.1"/>
</dbReference>
<dbReference type="AlphaFoldDB" id="A0A7I7RWH2"/>
<evidence type="ECO:0000256" key="4">
    <source>
        <dbReference type="SAM" id="SignalP"/>
    </source>
</evidence>
<name>A0A7I7RWH2_9MYCO</name>
<dbReference type="InterPro" id="IPR051923">
    <property type="entry name" value="Glycosyl_Hydrolase_39"/>
</dbReference>
<accession>A0A7I7RWH2</accession>
<geneLocation type="plasmid" evidence="7">
    <name>pjcm18538 dna</name>
</geneLocation>